<dbReference type="Proteomes" id="UP000175835">
    <property type="component" value="Unassembled WGS sequence"/>
</dbReference>
<proteinExistence type="predicted"/>
<reference evidence="1 2" key="1">
    <citation type="submission" date="2016-05" db="EMBL/GenBank/DDBJ databases">
        <title>Bacillus thuringiensis and Bacillus weihenstephanensis as novel biocontrol agents of wilt causing Verticillium species.</title>
        <authorList>
            <person name="Hollensteiner J."/>
            <person name="Wemheuer F."/>
            <person name="Harting R."/>
            <person name="Kolarzyk A."/>
            <person name="Diaz-Valerio S."/>
            <person name="Poehlein A."/>
            <person name="Brzuszkiewicz E."/>
            <person name="Nesemann K."/>
            <person name="Braus-Stromeyer S."/>
            <person name="Braus G."/>
            <person name="Daniel R."/>
            <person name="Liesegang H."/>
        </authorList>
    </citation>
    <scope>NUCLEOTIDE SEQUENCE [LARGE SCALE GENOMIC DNA]</scope>
    <source>
        <strain evidence="1 2">GOE11</strain>
    </source>
</reference>
<gene>
    <name evidence="1" type="ORF">BWGOE11_18490</name>
</gene>
<protein>
    <submittedName>
        <fullName evidence="1">Uncharacterized protein</fullName>
    </submittedName>
</protein>
<evidence type="ECO:0000313" key="1">
    <source>
        <dbReference type="EMBL" id="OFD96831.1"/>
    </source>
</evidence>
<dbReference type="EMBL" id="LXLX01000024">
    <property type="protein sequence ID" value="OFD96831.1"/>
    <property type="molecule type" value="Genomic_DNA"/>
</dbReference>
<accession>A0A1D3MIH7</accession>
<sequence length="47" mass="5606">MLSLPELVKHKMGLEDLYFHSWISNQALHGDFGLYKRENLYRDNKVV</sequence>
<evidence type="ECO:0000313" key="2">
    <source>
        <dbReference type="Proteomes" id="UP000175835"/>
    </source>
</evidence>
<name>A0A1D3MIH7_BACMY</name>
<dbReference type="AlphaFoldDB" id="A0A1D3MIH7"/>
<organism evidence="1 2">
    <name type="scientific">Bacillus mycoides</name>
    <dbReference type="NCBI Taxonomy" id="1405"/>
    <lineage>
        <taxon>Bacteria</taxon>
        <taxon>Bacillati</taxon>
        <taxon>Bacillota</taxon>
        <taxon>Bacilli</taxon>
        <taxon>Bacillales</taxon>
        <taxon>Bacillaceae</taxon>
        <taxon>Bacillus</taxon>
        <taxon>Bacillus cereus group</taxon>
    </lineage>
</organism>
<comment type="caution">
    <text evidence="1">The sequence shown here is derived from an EMBL/GenBank/DDBJ whole genome shotgun (WGS) entry which is preliminary data.</text>
</comment>